<dbReference type="EMBL" id="CP031742">
    <property type="protein sequence ID" value="AXQ58749.1"/>
    <property type="molecule type" value="Genomic_DNA"/>
</dbReference>
<evidence type="ECO:0000256" key="1">
    <source>
        <dbReference type="SAM" id="MobiDB-lite"/>
    </source>
</evidence>
<dbReference type="AlphaFoldDB" id="A0A385DLB8"/>
<dbReference type="Proteomes" id="UP000259636">
    <property type="component" value="Chromosome"/>
</dbReference>
<dbReference type="Pfam" id="PF13545">
    <property type="entry name" value="HTH_Crp_2"/>
    <property type="match status" value="1"/>
</dbReference>
<dbReference type="RefSeq" id="WP_101281451.1">
    <property type="nucleotide sequence ID" value="NZ_CP031742.1"/>
</dbReference>
<evidence type="ECO:0000313" key="4">
    <source>
        <dbReference type="Proteomes" id="UP000259636"/>
    </source>
</evidence>
<feature type="domain" description="HTH crp-type" evidence="2">
    <location>
        <begin position="26"/>
        <end position="78"/>
    </location>
</feature>
<proteinExistence type="predicted"/>
<dbReference type="InterPro" id="IPR036388">
    <property type="entry name" value="WH-like_DNA-bd_sf"/>
</dbReference>
<name>A0A385DLB8_9ACTN</name>
<accession>A0A385DLB8</accession>
<reference evidence="3 4" key="1">
    <citation type="submission" date="2018-08" db="EMBL/GenBank/DDBJ databases">
        <authorList>
            <person name="Ferrada E.E."/>
            <person name="Latorre B.A."/>
        </authorList>
    </citation>
    <scope>NUCLEOTIDE SEQUENCE [LARGE SCALE GENOMIC DNA]</scope>
    <source>
        <strain evidence="3 4">VK-A60T</strain>
    </source>
</reference>
<dbReference type="Gene3D" id="1.10.10.10">
    <property type="entry name" value="Winged helix-like DNA-binding domain superfamily/Winged helix DNA-binding domain"/>
    <property type="match status" value="1"/>
</dbReference>
<dbReference type="GO" id="GO:0006355">
    <property type="term" value="P:regulation of DNA-templated transcription"/>
    <property type="evidence" value="ECO:0007669"/>
    <property type="project" value="InterPro"/>
</dbReference>
<sequence length="157" mass="16869">MSTLKWSATNADGLLADLDLPPAAYRALLKLRARSEAGGRIAMDQATLGELLGLSRPSVNAALRELELAKLVKKVRNGVYQINPMLAGYNSPEDALDAVKAMPKADRLDSKTYVADYHRAVAAYQDQLAEQRKKRADAAAAKKAAAAKRRGSLHAVG</sequence>
<evidence type="ECO:0000259" key="2">
    <source>
        <dbReference type="Pfam" id="PF13545"/>
    </source>
</evidence>
<dbReference type="GO" id="GO:0003677">
    <property type="term" value="F:DNA binding"/>
    <property type="evidence" value="ECO:0007669"/>
    <property type="project" value="InterPro"/>
</dbReference>
<evidence type="ECO:0000313" key="3">
    <source>
        <dbReference type="EMBL" id="AXQ58749.1"/>
    </source>
</evidence>
<dbReference type="SUPFAM" id="SSF46785">
    <property type="entry name" value="Winged helix' DNA-binding domain"/>
    <property type="match status" value="1"/>
</dbReference>
<feature type="compositionally biased region" description="Basic residues" evidence="1">
    <location>
        <begin position="145"/>
        <end position="157"/>
    </location>
</feature>
<dbReference type="InterPro" id="IPR012318">
    <property type="entry name" value="HTH_CRP"/>
</dbReference>
<gene>
    <name evidence="3" type="ORF">D0C37_31845</name>
</gene>
<dbReference type="KEGG" id="sky:D0C37_31845"/>
<dbReference type="GeneID" id="300118705"/>
<feature type="region of interest" description="Disordered" evidence="1">
    <location>
        <begin position="135"/>
        <end position="157"/>
    </location>
</feature>
<dbReference type="InterPro" id="IPR036390">
    <property type="entry name" value="WH_DNA-bd_sf"/>
</dbReference>
<protein>
    <submittedName>
        <fullName evidence="3">MarR family transcriptional regulator</fullName>
    </submittedName>
</protein>
<organism evidence="3 4">
    <name type="scientific">Streptomyces koyangensis</name>
    <dbReference type="NCBI Taxonomy" id="188770"/>
    <lineage>
        <taxon>Bacteria</taxon>
        <taxon>Bacillati</taxon>
        <taxon>Actinomycetota</taxon>
        <taxon>Actinomycetes</taxon>
        <taxon>Kitasatosporales</taxon>
        <taxon>Streptomycetaceae</taxon>
        <taxon>Streptomyces</taxon>
        <taxon>Streptomyces aurantiacus group</taxon>
    </lineage>
</organism>